<organism evidence="2 3">
    <name type="scientific">Nesidiocoris tenuis</name>
    <dbReference type="NCBI Taxonomy" id="355587"/>
    <lineage>
        <taxon>Eukaryota</taxon>
        <taxon>Metazoa</taxon>
        <taxon>Ecdysozoa</taxon>
        <taxon>Arthropoda</taxon>
        <taxon>Hexapoda</taxon>
        <taxon>Insecta</taxon>
        <taxon>Pterygota</taxon>
        <taxon>Neoptera</taxon>
        <taxon>Paraneoptera</taxon>
        <taxon>Hemiptera</taxon>
        <taxon>Heteroptera</taxon>
        <taxon>Panheteroptera</taxon>
        <taxon>Cimicomorpha</taxon>
        <taxon>Miridae</taxon>
        <taxon>Dicyphina</taxon>
        <taxon>Nesidiocoris</taxon>
    </lineage>
</organism>
<feature type="chain" id="PRO_5046727029" description="Secreted protein" evidence="1">
    <location>
        <begin position="19"/>
        <end position="86"/>
    </location>
</feature>
<dbReference type="EMBL" id="AP028911">
    <property type="protein sequence ID" value="BES92494.1"/>
    <property type="molecule type" value="Genomic_DNA"/>
</dbReference>
<keyword evidence="3" id="KW-1185">Reference proteome</keyword>
<evidence type="ECO:0000313" key="3">
    <source>
        <dbReference type="Proteomes" id="UP001307889"/>
    </source>
</evidence>
<proteinExistence type="predicted"/>
<protein>
    <recommendedName>
        <fullName evidence="4">Secreted protein</fullName>
    </recommendedName>
</protein>
<evidence type="ECO:0000256" key="1">
    <source>
        <dbReference type="SAM" id="SignalP"/>
    </source>
</evidence>
<reference evidence="2 3" key="1">
    <citation type="submission" date="2023-09" db="EMBL/GenBank/DDBJ databases">
        <title>Nesidiocoris tenuis whole genome shotgun sequence.</title>
        <authorList>
            <person name="Shibata T."/>
            <person name="Shimoda M."/>
            <person name="Kobayashi T."/>
            <person name="Uehara T."/>
        </authorList>
    </citation>
    <scope>NUCLEOTIDE SEQUENCE [LARGE SCALE GENOMIC DNA]</scope>
    <source>
        <strain evidence="2 3">Japan</strain>
    </source>
</reference>
<evidence type="ECO:0000313" key="2">
    <source>
        <dbReference type="EMBL" id="BES92494.1"/>
    </source>
</evidence>
<accession>A0ABN7AM43</accession>
<feature type="signal peptide" evidence="1">
    <location>
        <begin position="1"/>
        <end position="18"/>
    </location>
</feature>
<evidence type="ECO:0008006" key="4">
    <source>
        <dbReference type="Google" id="ProtNLM"/>
    </source>
</evidence>
<dbReference type="Proteomes" id="UP001307889">
    <property type="component" value="Chromosome 3"/>
</dbReference>
<keyword evidence="1" id="KW-0732">Signal</keyword>
<name>A0ABN7AM43_9HEMI</name>
<sequence>MVSSYWTCLTVFALLVECIEDWWLCLRDEGTLVEALFSQSFDSRMSTVRFGREENSPNRDSLLGKAGKDLLTSQKNHFLNPPNHSS</sequence>
<gene>
    <name evidence="2" type="ORF">NTJ_05303</name>
</gene>